<dbReference type="EMBL" id="KN714666">
    <property type="protein sequence ID" value="KUI52661.1"/>
    <property type="molecule type" value="Genomic_DNA"/>
</dbReference>
<dbReference type="AlphaFoldDB" id="A0A194ULX9"/>
<protein>
    <submittedName>
        <fullName evidence="1">Uncharacterized protein</fullName>
    </submittedName>
</protein>
<proteinExistence type="predicted"/>
<sequence length="428" mass="47630">MVGEHQNDANNEILHMIRFIRDDVLTWPNLPLLARVRDVLPQAHRLVHHVGDEVVQDGPAVDRVQRRVGLDVGRDVEAARVEGDDGGVPLRHELVLAEALDVHDEVGRQGVHEAVPAAVREVLLGRAPVVLSEDGREGHLRDDRQEEEAVNVRLHLGRLLEAQPVAHVRLGRDGLRLGLQLALEHPLHHAAARLGLAAAEPEVEVVEEPAEELDGVGLRRQREPLVGPQRDLLQQLVRRHVALEGARVPDLPEQDARSLDQLRLGPGKVLQEEVVPQRRHVRQRLHHDVQVVVLLDVVHAHVARHVLLPGDREARPRPPVHLGDLLLRVPGVRHVLDVVQALARDLVALRQHVHLLRLHVDEHMVAVLQRVEVGMGFGPPTLEVLAAHEARVDVDVGERDGAQLLEVEVENVAVDRVQVQVVVARRGR</sequence>
<accession>A0A194ULX9</accession>
<keyword evidence="2" id="KW-1185">Reference proteome</keyword>
<reference evidence="2" key="1">
    <citation type="submission" date="2014-12" db="EMBL/GenBank/DDBJ databases">
        <title>Genome Sequence of Valsa Canker Pathogens Uncovers a Specific Adaption of Colonization on Woody Bark.</title>
        <authorList>
            <person name="Yin Z."/>
            <person name="Liu H."/>
            <person name="Gao X."/>
            <person name="Li Z."/>
            <person name="Song N."/>
            <person name="Ke X."/>
            <person name="Dai Q."/>
            <person name="Wu Y."/>
            <person name="Sun Y."/>
            <person name="Xu J.-R."/>
            <person name="Kang Z.K."/>
            <person name="Wang L."/>
            <person name="Huang L."/>
        </authorList>
    </citation>
    <scope>NUCLEOTIDE SEQUENCE [LARGE SCALE GENOMIC DNA]</scope>
    <source>
        <strain evidence="2">SXYL134</strain>
    </source>
</reference>
<organism evidence="1 2">
    <name type="scientific">Cytospora mali</name>
    <name type="common">Apple Valsa canker fungus</name>
    <name type="synonym">Valsa mali</name>
    <dbReference type="NCBI Taxonomy" id="578113"/>
    <lineage>
        <taxon>Eukaryota</taxon>
        <taxon>Fungi</taxon>
        <taxon>Dikarya</taxon>
        <taxon>Ascomycota</taxon>
        <taxon>Pezizomycotina</taxon>
        <taxon>Sordariomycetes</taxon>
        <taxon>Sordariomycetidae</taxon>
        <taxon>Diaporthales</taxon>
        <taxon>Cytosporaceae</taxon>
        <taxon>Cytospora</taxon>
    </lineage>
</organism>
<dbReference type="Proteomes" id="UP000078576">
    <property type="component" value="Unassembled WGS sequence"/>
</dbReference>
<gene>
    <name evidence="1" type="ORF">VP1G_10498</name>
</gene>
<evidence type="ECO:0000313" key="2">
    <source>
        <dbReference type="Proteomes" id="UP000078576"/>
    </source>
</evidence>
<name>A0A194ULX9_CYTMA</name>
<evidence type="ECO:0000313" key="1">
    <source>
        <dbReference type="EMBL" id="KUI52661.1"/>
    </source>
</evidence>